<gene>
    <name evidence="1" type="ORF">L1987_37735</name>
</gene>
<proteinExistence type="predicted"/>
<comment type="caution">
    <text evidence="1">The sequence shown here is derived from an EMBL/GenBank/DDBJ whole genome shotgun (WGS) entry which is preliminary data.</text>
</comment>
<organism evidence="1 2">
    <name type="scientific">Smallanthus sonchifolius</name>
    <dbReference type="NCBI Taxonomy" id="185202"/>
    <lineage>
        <taxon>Eukaryota</taxon>
        <taxon>Viridiplantae</taxon>
        <taxon>Streptophyta</taxon>
        <taxon>Embryophyta</taxon>
        <taxon>Tracheophyta</taxon>
        <taxon>Spermatophyta</taxon>
        <taxon>Magnoliopsida</taxon>
        <taxon>eudicotyledons</taxon>
        <taxon>Gunneridae</taxon>
        <taxon>Pentapetalae</taxon>
        <taxon>asterids</taxon>
        <taxon>campanulids</taxon>
        <taxon>Asterales</taxon>
        <taxon>Asteraceae</taxon>
        <taxon>Asteroideae</taxon>
        <taxon>Heliantheae alliance</taxon>
        <taxon>Millerieae</taxon>
        <taxon>Smallanthus</taxon>
    </lineage>
</organism>
<dbReference type="EMBL" id="CM042029">
    <property type="protein sequence ID" value="KAI3795091.1"/>
    <property type="molecule type" value="Genomic_DNA"/>
</dbReference>
<dbReference type="Proteomes" id="UP001056120">
    <property type="component" value="Linkage Group LG12"/>
</dbReference>
<name>A0ACB9HIG7_9ASTR</name>
<sequence length="67" mass="7540">MIRSTSKLGLELYLVSKSIQLFLLDLPAEFGYRITWFIIPKNEIPSSQYGLGVAVSPLIHEDSINCI</sequence>
<evidence type="ECO:0000313" key="2">
    <source>
        <dbReference type="Proteomes" id="UP001056120"/>
    </source>
</evidence>
<protein>
    <submittedName>
        <fullName evidence="1">Uncharacterized protein</fullName>
    </submittedName>
</protein>
<keyword evidence="2" id="KW-1185">Reference proteome</keyword>
<reference evidence="1 2" key="2">
    <citation type="journal article" date="2022" name="Mol. Ecol. Resour.">
        <title>The genomes of chicory, endive, great burdock and yacon provide insights into Asteraceae paleo-polyploidization history and plant inulin production.</title>
        <authorList>
            <person name="Fan W."/>
            <person name="Wang S."/>
            <person name="Wang H."/>
            <person name="Wang A."/>
            <person name="Jiang F."/>
            <person name="Liu H."/>
            <person name="Zhao H."/>
            <person name="Xu D."/>
            <person name="Zhang Y."/>
        </authorList>
    </citation>
    <scope>NUCLEOTIDE SEQUENCE [LARGE SCALE GENOMIC DNA]</scope>
    <source>
        <strain evidence="2">cv. Yunnan</strain>
        <tissue evidence="1">Leaves</tissue>
    </source>
</reference>
<reference evidence="2" key="1">
    <citation type="journal article" date="2022" name="Mol. Ecol. Resour.">
        <title>The genomes of chicory, endive, great burdock and yacon provide insights into Asteraceae palaeo-polyploidization history and plant inulin production.</title>
        <authorList>
            <person name="Fan W."/>
            <person name="Wang S."/>
            <person name="Wang H."/>
            <person name="Wang A."/>
            <person name="Jiang F."/>
            <person name="Liu H."/>
            <person name="Zhao H."/>
            <person name="Xu D."/>
            <person name="Zhang Y."/>
        </authorList>
    </citation>
    <scope>NUCLEOTIDE SEQUENCE [LARGE SCALE GENOMIC DNA]</scope>
    <source>
        <strain evidence="2">cv. Yunnan</strain>
    </source>
</reference>
<evidence type="ECO:0000313" key="1">
    <source>
        <dbReference type="EMBL" id="KAI3795091.1"/>
    </source>
</evidence>
<accession>A0ACB9HIG7</accession>